<comment type="caution">
    <text evidence="4">The sequence shown here is derived from an EMBL/GenBank/DDBJ whole genome shotgun (WGS) entry which is preliminary data.</text>
</comment>
<dbReference type="Pfam" id="PF04082">
    <property type="entry name" value="Fungal_trans"/>
    <property type="match status" value="1"/>
</dbReference>
<feature type="region of interest" description="Disordered" evidence="2">
    <location>
        <begin position="1"/>
        <end position="132"/>
    </location>
</feature>
<dbReference type="AlphaFoldDB" id="A0AAD5RFP6"/>
<name>A0AAD5RFP6_9PEZI</name>
<dbReference type="Proteomes" id="UP001201980">
    <property type="component" value="Unassembled WGS sequence"/>
</dbReference>
<gene>
    <name evidence="4" type="ORF">MKZ38_000909</name>
</gene>
<dbReference type="InterPro" id="IPR007219">
    <property type="entry name" value="XnlR_reg_dom"/>
</dbReference>
<evidence type="ECO:0000256" key="2">
    <source>
        <dbReference type="SAM" id="MobiDB-lite"/>
    </source>
</evidence>
<evidence type="ECO:0000313" key="5">
    <source>
        <dbReference type="Proteomes" id="UP001201980"/>
    </source>
</evidence>
<dbReference type="PANTHER" id="PTHR46910:SF1">
    <property type="entry name" value="MISCELLANEOUS ZN(II)2CYS6 TRANSCRIPTION FACTOR (EUROFUNG)-RELATED"/>
    <property type="match status" value="1"/>
</dbReference>
<feature type="region of interest" description="Disordered" evidence="2">
    <location>
        <begin position="154"/>
        <end position="177"/>
    </location>
</feature>
<dbReference type="EMBL" id="JAKWBI020001201">
    <property type="protein sequence ID" value="KAJ2891127.1"/>
    <property type="molecule type" value="Genomic_DNA"/>
</dbReference>
<proteinExistence type="predicted"/>
<dbReference type="CDD" id="cd12148">
    <property type="entry name" value="fungal_TF_MHR"/>
    <property type="match status" value="1"/>
</dbReference>
<feature type="domain" description="Xylanolytic transcriptional activator regulatory" evidence="3">
    <location>
        <begin position="322"/>
        <end position="395"/>
    </location>
</feature>
<evidence type="ECO:0000259" key="3">
    <source>
        <dbReference type="SMART" id="SM00906"/>
    </source>
</evidence>
<dbReference type="GO" id="GO:0003700">
    <property type="term" value="F:DNA-binding transcription factor activity"/>
    <property type="evidence" value="ECO:0007669"/>
    <property type="project" value="InterPro"/>
</dbReference>
<dbReference type="GO" id="GO:0006351">
    <property type="term" value="P:DNA-templated transcription"/>
    <property type="evidence" value="ECO:0007669"/>
    <property type="project" value="InterPro"/>
</dbReference>
<evidence type="ECO:0000313" key="4">
    <source>
        <dbReference type="EMBL" id="KAJ2891127.1"/>
    </source>
</evidence>
<dbReference type="GO" id="GO:0003677">
    <property type="term" value="F:DNA binding"/>
    <property type="evidence" value="ECO:0007669"/>
    <property type="project" value="InterPro"/>
</dbReference>
<protein>
    <recommendedName>
        <fullName evidence="3">Xylanolytic transcriptional activator regulatory domain-containing protein</fullName>
    </recommendedName>
</protein>
<reference evidence="4" key="1">
    <citation type="submission" date="2022-07" db="EMBL/GenBank/DDBJ databases">
        <title>Draft genome sequence of Zalerion maritima ATCC 34329, a (micro)plastics degrading marine fungus.</title>
        <authorList>
            <person name="Paco A."/>
            <person name="Goncalves M.F.M."/>
            <person name="Rocha-Santos T.A.P."/>
            <person name="Alves A."/>
        </authorList>
    </citation>
    <scope>NUCLEOTIDE SEQUENCE</scope>
    <source>
        <strain evidence="4">ATCC 34329</strain>
    </source>
</reference>
<dbReference type="GO" id="GO:0008270">
    <property type="term" value="F:zinc ion binding"/>
    <property type="evidence" value="ECO:0007669"/>
    <property type="project" value="InterPro"/>
</dbReference>
<dbReference type="PANTHER" id="PTHR46910">
    <property type="entry name" value="TRANSCRIPTION FACTOR PDR1"/>
    <property type="match status" value="1"/>
</dbReference>
<organism evidence="4 5">
    <name type="scientific">Zalerion maritima</name>
    <dbReference type="NCBI Taxonomy" id="339359"/>
    <lineage>
        <taxon>Eukaryota</taxon>
        <taxon>Fungi</taxon>
        <taxon>Dikarya</taxon>
        <taxon>Ascomycota</taxon>
        <taxon>Pezizomycotina</taxon>
        <taxon>Sordariomycetes</taxon>
        <taxon>Lulworthiomycetidae</taxon>
        <taxon>Lulworthiales</taxon>
        <taxon>Lulworthiaceae</taxon>
        <taxon>Zalerion</taxon>
    </lineage>
</organism>
<feature type="compositionally biased region" description="Basic and acidic residues" evidence="2">
    <location>
        <begin position="26"/>
        <end position="37"/>
    </location>
</feature>
<sequence length="658" mass="73422">MATIASSDNPPPPVHQGRPNGTPKKRPADEAEGSPEKAKRRSKYTRRACDDCRRRKVKKDMGQADPPVYPRPGRLIAGALGHHPPMLVEKKRGWSGEKRAASDLPKPQSQYPTPSEADSDGETDTFEMRNCGGSNMSLRSKLEVLHEALEIDFPAPSASTPRTQAGDHSVSDGASSGGGAQLLSLELPSPPKLRRLLDIFFADHDPFIPCVSRTDFESRLLKWISDEAYGTRSRTLTVFPSRLAFGALVCMVLAVSSFIDTESSLLEAGVAKASQKPGSGWYRKAMSLLRHACRHNSVDLDLVRLYTLQAIYLHYTEQLGEASQAVSLAISLSIRGGLNDQTSFDGCSPAEILARRKVWWTLYYVDRRIAEKCGQPYYMRDLEIDVDDFSRPPQDDGFPESPSGARARMYFQSMIDWARLWTQVWDTFFALKARCLGDPDEIEAMDARIKAMSQALPPELTWETASFDAYVRAGEDQRDIRYRLLTFTRTNLLRMTLRHNPLMDNQDDVDTMRFCAAVSTETIEAVVVYINTYYCVGQLGHFTASTLVECICHLIPSLAVSLPQADRDAAIWAMSEVQRLLRRISQHRAVARRAEKVLEHVFDAVGRMSHEQESNSSASAPDLRNAPFDDTSLVFTPGSTDLFGDWLAASFPPNRSFS</sequence>
<evidence type="ECO:0000256" key="1">
    <source>
        <dbReference type="ARBA" id="ARBA00023242"/>
    </source>
</evidence>
<keyword evidence="1" id="KW-0539">Nucleus</keyword>
<dbReference type="SMART" id="SM00906">
    <property type="entry name" value="Fungal_trans"/>
    <property type="match status" value="1"/>
</dbReference>
<keyword evidence="5" id="KW-1185">Reference proteome</keyword>
<dbReference type="InterPro" id="IPR050987">
    <property type="entry name" value="AtrR-like"/>
</dbReference>
<feature type="compositionally biased region" description="Basic and acidic residues" evidence="2">
    <location>
        <begin position="88"/>
        <end position="101"/>
    </location>
</feature>
<accession>A0AAD5RFP6</accession>